<feature type="compositionally biased region" description="Basic and acidic residues" evidence="2">
    <location>
        <begin position="242"/>
        <end position="255"/>
    </location>
</feature>
<gene>
    <name evidence="4" type="ORF">GCK72_000106</name>
</gene>
<dbReference type="GeneID" id="9797690"/>
<keyword evidence="1" id="KW-0206">Cytoskeleton</keyword>
<comment type="function">
    <text evidence="1">Central component in molecular interactions underlying sperm crawling. Forms an extensive filament system that extends from sperm villipoda, along the leading edge of the pseudopod.</text>
</comment>
<accession>A0A6A5HNY1</accession>
<feature type="domain" description="MSP" evidence="3">
    <location>
        <begin position="45"/>
        <end position="176"/>
    </location>
</feature>
<dbReference type="Pfam" id="PF00635">
    <property type="entry name" value="Motile_Sperm"/>
    <property type="match status" value="1"/>
</dbReference>
<dbReference type="Proteomes" id="UP000483820">
    <property type="component" value="Chromosome I"/>
</dbReference>
<dbReference type="CTD" id="9797690"/>
<dbReference type="InterPro" id="IPR000535">
    <property type="entry name" value="MSP_dom"/>
</dbReference>
<dbReference type="SUPFAM" id="SSF49354">
    <property type="entry name" value="PapD-like"/>
    <property type="match status" value="1"/>
</dbReference>
<evidence type="ECO:0000259" key="3">
    <source>
        <dbReference type="PROSITE" id="PS50202"/>
    </source>
</evidence>
<dbReference type="EMBL" id="WUAV01000001">
    <property type="protein sequence ID" value="KAF1768294.1"/>
    <property type="molecule type" value="Genomic_DNA"/>
</dbReference>
<comment type="caution">
    <text evidence="4">The sequence shown here is derived from an EMBL/GenBank/DDBJ whole genome shotgun (WGS) entry which is preliminary data.</text>
</comment>
<evidence type="ECO:0000313" key="5">
    <source>
        <dbReference type="Proteomes" id="UP000483820"/>
    </source>
</evidence>
<dbReference type="AlphaFoldDB" id="A0A6A5HNY1"/>
<dbReference type="InterPro" id="IPR013783">
    <property type="entry name" value="Ig-like_fold"/>
</dbReference>
<dbReference type="PROSITE" id="PS50202">
    <property type="entry name" value="MSP"/>
    <property type="match status" value="1"/>
</dbReference>
<evidence type="ECO:0000313" key="4">
    <source>
        <dbReference type="EMBL" id="KAF1768294.1"/>
    </source>
</evidence>
<feature type="region of interest" description="Disordered" evidence="2">
    <location>
        <begin position="207"/>
        <end position="255"/>
    </location>
</feature>
<sequence>MQNYCGGEHKSGSGKGFPKTPFEIHQGQVRQEFERLHHDGKSLLTASDLPENKYIVFCGLLELTNRACVHFELRNPTQKTILFNIRTPISHCFFVKPHVGMIEAGGKAKIYCTFKGKCHRVPSDYCMIYSIYHIVIDEKSTALIKEDEFSSSNLRAVWNKKGRGVEIKNILHLSCKFDEKAKPEHTCKHHKIGRIIDLNDHGEVVQAGPLEDSKGEPSNTPPSATAKGRRLQKTPSVISTEEMPKTATSEKTKKK</sequence>
<reference evidence="4 5" key="1">
    <citation type="submission" date="2019-12" db="EMBL/GenBank/DDBJ databases">
        <title>Chromosome-level assembly of the Caenorhabditis remanei genome.</title>
        <authorList>
            <person name="Teterina A.A."/>
            <person name="Willis J.H."/>
            <person name="Phillips P.C."/>
        </authorList>
    </citation>
    <scope>NUCLEOTIDE SEQUENCE [LARGE SCALE GENOMIC DNA]</scope>
    <source>
        <strain evidence="4 5">PX506</strain>
        <tissue evidence="4">Whole organism</tissue>
    </source>
</reference>
<name>A0A6A5HNY1_CAERE</name>
<dbReference type="KEGG" id="crq:GCK72_000106"/>
<dbReference type="Gene3D" id="2.60.40.10">
    <property type="entry name" value="Immunoglobulins"/>
    <property type="match status" value="1"/>
</dbReference>
<keyword evidence="1" id="KW-0963">Cytoplasm</keyword>
<evidence type="ECO:0000256" key="2">
    <source>
        <dbReference type="SAM" id="MobiDB-lite"/>
    </source>
</evidence>
<dbReference type="InterPro" id="IPR008962">
    <property type="entry name" value="PapD-like_sf"/>
</dbReference>
<dbReference type="RefSeq" id="XP_053590915.1">
    <property type="nucleotide sequence ID" value="XM_053722270.1"/>
</dbReference>
<protein>
    <recommendedName>
        <fullName evidence="1">Major sperm protein</fullName>
    </recommendedName>
</protein>
<proteinExistence type="predicted"/>
<evidence type="ECO:0000256" key="1">
    <source>
        <dbReference type="RuleBase" id="RU003425"/>
    </source>
</evidence>
<organism evidence="4 5">
    <name type="scientific">Caenorhabditis remanei</name>
    <name type="common">Caenorhabditis vulgaris</name>
    <dbReference type="NCBI Taxonomy" id="31234"/>
    <lineage>
        <taxon>Eukaryota</taxon>
        <taxon>Metazoa</taxon>
        <taxon>Ecdysozoa</taxon>
        <taxon>Nematoda</taxon>
        <taxon>Chromadorea</taxon>
        <taxon>Rhabditida</taxon>
        <taxon>Rhabditina</taxon>
        <taxon>Rhabditomorpha</taxon>
        <taxon>Rhabditoidea</taxon>
        <taxon>Rhabditidae</taxon>
        <taxon>Peloderinae</taxon>
        <taxon>Caenorhabditis</taxon>
    </lineage>
</organism>